<accession>A0A9Q8UVH8</accession>
<dbReference type="OrthoDB" id="5430717at2759"/>
<keyword evidence="4" id="KW-1185">Reference proteome</keyword>
<gene>
    <name evidence="3" type="ORF">CLAFUR5_12860</name>
</gene>
<dbReference type="RefSeq" id="XP_047768344.1">
    <property type="nucleotide sequence ID" value="XM_047912008.1"/>
</dbReference>
<evidence type="ECO:0000313" key="3">
    <source>
        <dbReference type="EMBL" id="UJO23978.1"/>
    </source>
</evidence>
<sequence length="660" mass="73473">MGDIQHWRRMIQPNRARTPAVEPDETEEFLSPPIPQKGRLKCKVSSYFDFSANVKPTAASETASESQLPTWPQDQLYPDPKAEDEMDSIFCRLMSEPYSPLDVQFNGSLMRIFESYVKLQEEKHLLQERLDQETNTKSALVSKFNMAEKDWQDEMQDYKEEVKRLEVLLAKASRRGLAEVTLARQDSKLRSRKAERQDGRETFFEFLEETTDKTPPPRRHDSVYDNQRATMKPLLQSPSAKDKQMSRTLVAKKSMTNIHSDLPFGTPPNRDMRFSLTNISLLDQKTKHGRRPRAATDASTASTFSAFSCEAVPVVQIFDTDIANHEQEDLHDIQRLVMTLARRRNADPHHVVPQLLNVLRAQPVERLAGSAKASNTLQPWMHQRKPTTSARITSGSTTIKRQTVMSKASGLLQRLKPQPSAEVLHNTRPVARRFSFEEGDDTAAQSAPLEDWLPKDGQHGKHLLRKSASLGTLQNTVVTSAVVESTLSPVAASPTTPGPVVETQFPSRIPVLSPGSLAKPRAEREDSASSLLTAVKHSDNATKRSSSLTSSAFSSPSASREDISKATRDQCTASCVRSVSSNHLLDHASVLRGSADMIAYAAARAASVSSDMNSDLRADRKRPGASSSCGRYSILPQKENNRQENARILQSSRIPDHDTG</sequence>
<reference evidence="3" key="1">
    <citation type="submission" date="2021-12" db="EMBL/GenBank/DDBJ databases">
        <authorList>
            <person name="Zaccaron A."/>
            <person name="Stergiopoulos I."/>
        </authorList>
    </citation>
    <scope>NUCLEOTIDE SEQUENCE</scope>
    <source>
        <strain evidence="3">Race5_Kim</strain>
    </source>
</reference>
<organism evidence="3 4">
    <name type="scientific">Passalora fulva</name>
    <name type="common">Tomato leaf mold</name>
    <name type="synonym">Cladosporium fulvum</name>
    <dbReference type="NCBI Taxonomy" id="5499"/>
    <lineage>
        <taxon>Eukaryota</taxon>
        <taxon>Fungi</taxon>
        <taxon>Dikarya</taxon>
        <taxon>Ascomycota</taxon>
        <taxon>Pezizomycotina</taxon>
        <taxon>Dothideomycetes</taxon>
        <taxon>Dothideomycetidae</taxon>
        <taxon>Mycosphaerellales</taxon>
        <taxon>Mycosphaerellaceae</taxon>
        <taxon>Fulvia</taxon>
    </lineage>
</organism>
<feature type="region of interest" description="Disordered" evidence="2">
    <location>
        <begin position="536"/>
        <end position="565"/>
    </location>
</feature>
<dbReference type="EMBL" id="CP090173">
    <property type="protein sequence ID" value="UJO23978.1"/>
    <property type="molecule type" value="Genomic_DNA"/>
</dbReference>
<dbReference type="AlphaFoldDB" id="A0A9Q8UVH8"/>
<reference evidence="3" key="2">
    <citation type="journal article" date="2022" name="Microb. Genom.">
        <title>A chromosome-scale genome assembly of the tomato pathogen Cladosporium fulvum reveals a compartmentalized genome architecture and the presence of a dispensable chromosome.</title>
        <authorList>
            <person name="Zaccaron A.Z."/>
            <person name="Chen L.H."/>
            <person name="Samaras A."/>
            <person name="Stergiopoulos I."/>
        </authorList>
    </citation>
    <scope>NUCLEOTIDE SEQUENCE</scope>
    <source>
        <strain evidence="3">Race5_Kim</strain>
    </source>
</reference>
<evidence type="ECO:0000256" key="1">
    <source>
        <dbReference type="SAM" id="Coils"/>
    </source>
</evidence>
<keyword evidence="1" id="KW-0175">Coiled coil</keyword>
<dbReference type="GeneID" id="71992738"/>
<proteinExistence type="predicted"/>
<feature type="region of interest" description="Disordered" evidence="2">
    <location>
        <begin position="609"/>
        <end position="660"/>
    </location>
</feature>
<feature type="compositionally biased region" description="Low complexity" evidence="2">
    <location>
        <begin position="545"/>
        <end position="558"/>
    </location>
</feature>
<feature type="region of interest" description="Disordered" evidence="2">
    <location>
        <begin position="13"/>
        <end position="35"/>
    </location>
</feature>
<evidence type="ECO:0000256" key="2">
    <source>
        <dbReference type="SAM" id="MobiDB-lite"/>
    </source>
</evidence>
<name>A0A9Q8UVH8_PASFU</name>
<dbReference type="KEGG" id="ffu:CLAFUR5_12860"/>
<dbReference type="Proteomes" id="UP000756132">
    <property type="component" value="Chromosome 11"/>
</dbReference>
<evidence type="ECO:0000313" key="4">
    <source>
        <dbReference type="Proteomes" id="UP000756132"/>
    </source>
</evidence>
<feature type="coiled-coil region" evidence="1">
    <location>
        <begin position="116"/>
        <end position="175"/>
    </location>
</feature>
<protein>
    <submittedName>
        <fullName evidence="3">Uncharacterized protein</fullName>
    </submittedName>
</protein>